<dbReference type="SUPFAM" id="SSF56112">
    <property type="entry name" value="Protein kinase-like (PK-like)"/>
    <property type="match status" value="1"/>
</dbReference>
<dbReference type="GO" id="GO:0004694">
    <property type="term" value="F:eukaryotic translation initiation factor 2alpha kinase activity"/>
    <property type="evidence" value="ECO:0007669"/>
    <property type="project" value="TreeGrafter"/>
</dbReference>
<keyword evidence="1" id="KW-0808">Transferase</keyword>
<dbReference type="PANTHER" id="PTHR11042:SF91">
    <property type="entry name" value="EUKARYOTIC TRANSLATION INITIATION FACTOR 2-ALPHA KINASE"/>
    <property type="match status" value="1"/>
</dbReference>
<reference evidence="5" key="1">
    <citation type="submission" date="2023-10" db="EMBL/GenBank/DDBJ databases">
        <title>Genome assembly of Pristionchus species.</title>
        <authorList>
            <person name="Yoshida K."/>
            <person name="Sommer R.J."/>
        </authorList>
    </citation>
    <scope>NUCLEOTIDE SEQUENCE</scope>
    <source>
        <strain evidence="5">RS0144</strain>
    </source>
</reference>
<name>A0AAV5T2Z7_9BILA</name>
<keyword evidence="4" id="KW-0067">ATP-binding</keyword>
<evidence type="ECO:0000313" key="6">
    <source>
        <dbReference type="Proteomes" id="UP001432027"/>
    </source>
</evidence>
<evidence type="ECO:0000256" key="2">
    <source>
        <dbReference type="ARBA" id="ARBA00022741"/>
    </source>
</evidence>
<comment type="caution">
    <text evidence="5">The sequence shown here is derived from an EMBL/GenBank/DDBJ whole genome shotgun (WGS) entry which is preliminary data.</text>
</comment>
<keyword evidence="6" id="KW-1185">Reference proteome</keyword>
<dbReference type="GO" id="GO:0005737">
    <property type="term" value="C:cytoplasm"/>
    <property type="evidence" value="ECO:0007669"/>
    <property type="project" value="TreeGrafter"/>
</dbReference>
<dbReference type="Gene3D" id="3.30.200.20">
    <property type="entry name" value="Phosphorylase Kinase, domain 1"/>
    <property type="match status" value="1"/>
</dbReference>
<keyword evidence="3" id="KW-0418">Kinase</keyword>
<dbReference type="InterPro" id="IPR050339">
    <property type="entry name" value="CC_SR_Kinase"/>
</dbReference>
<keyword evidence="2" id="KW-0547">Nucleotide-binding</keyword>
<dbReference type="InterPro" id="IPR011009">
    <property type="entry name" value="Kinase-like_dom_sf"/>
</dbReference>
<protein>
    <recommendedName>
        <fullName evidence="7">Protein kinase domain-containing protein</fullName>
    </recommendedName>
</protein>
<proteinExistence type="predicted"/>
<accession>A0AAV5T2Z7</accession>
<evidence type="ECO:0000313" key="5">
    <source>
        <dbReference type="EMBL" id="GMS86904.1"/>
    </source>
</evidence>
<sequence>QDIDKKLREVQALLAFDHEGIVKFEDAWVEKPPPGWQLHSNEHVRIMCIWKMKKLMQLQFTYRDDSVFLYIRMELCKSSLDVWLSNNKHRNMDRMKD</sequence>
<dbReference type="AlphaFoldDB" id="A0AAV5T2Z7"/>
<evidence type="ECO:0000256" key="1">
    <source>
        <dbReference type="ARBA" id="ARBA00022679"/>
    </source>
</evidence>
<dbReference type="GO" id="GO:0005634">
    <property type="term" value="C:nucleus"/>
    <property type="evidence" value="ECO:0007669"/>
    <property type="project" value="TreeGrafter"/>
</dbReference>
<feature type="non-terminal residue" evidence="5">
    <location>
        <position position="1"/>
    </location>
</feature>
<evidence type="ECO:0000256" key="4">
    <source>
        <dbReference type="ARBA" id="ARBA00022840"/>
    </source>
</evidence>
<dbReference type="Proteomes" id="UP001432027">
    <property type="component" value="Unassembled WGS sequence"/>
</dbReference>
<gene>
    <name evidence="5" type="ORF">PENTCL1PPCAC_9079</name>
</gene>
<dbReference type="PANTHER" id="PTHR11042">
    <property type="entry name" value="EUKARYOTIC TRANSLATION INITIATION FACTOR 2-ALPHA KINASE EIF2-ALPHA KINASE -RELATED"/>
    <property type="match status" value="1"/>
</dbReference>
<organism evidence="5 6">
    <name type="scientific">Pristionchus entomophagus</name>
    <dbReference type="NCBI Taxonomy" id="358040"/>
    <lineage>
        <taxon>Eukaryota</taxon>
        <taxon>Metazoa</taxon>
        <taxon>Ecdysozoa</taxon>
        <taxon>Nematoda</taxon>
        <taxon>Chromadorea</taxon>
        <taxon>Rhabditida</taxon>
        <taxon>Rhabditina</taxon>
        <taxon>Diplogasteromorpha</taxon>
        <taxon>Diplogasteroidea</taxon>
        <taxon>Neodiplogasteridae</taxon>
        <taxon>Pristionchus</taxon>
    </lineage>
</organism>
<evidence type="ECO:0008006" key="7">
    <source>
        <dbReference type="Google" id="ProtNLM"/>
    </source>
</evidence>
<dbReference type="EMBL" id="BTSX01000002">
    <property type="protein sequence ID" value="GMS86904.1"/>
    <property type="molecule type" value="Genomic_DNA"/>
</dbReference>
<evidence type="ECO:0000256" key="3">
    <source>
        <dbReference type="ARBA" id="ARBA00022777"/>
    </source>
</evidence>
<dbReference type="GO" id="GO:0005524">
    <property type="term" value="F:ATP binding"/>
    <property type="evidence" value="ECO:0007669"/>
    <property type="project" value="UniProtKB-KW"/>
</dbReference>